<organism evidence="2 3">
    <name type="scientific">Alkalimonas collagenimarina</name>
    <dbReference type="NCBI Taxonomy" id="400390"/>
    <lineage>
        <taxon>Bacteria</taxon>
        <taxon>Pseudomonadati</taxon>
        <taxon>Pseudomonadota</taxon>
        <taxon>Gammaproteobacteria</taxon>
        <taxon>Alkalimonas</taxon>
    </lineage>
</organism>
<comment type="caution">
    <text evidence="2">The sequence shown here is derived from an EMBL/GenBank/DDBJ whole genome shotgun (WGS) entry which is preliminary data.</text>
</comment>
<reference evidence="2 3" key="1">
    <citation type="submission" date="2023-08" db="EMBL/GenBank/DDBJ databases">
        <authorList>
            <person name="Joshi A."/>
            <person name="Thite S."/>
        </authorList>
    </citation>
    <scope>NUCLEOTIDE SEQUENCE [LARGE SCALE GENOMIC DNA]</scope>
    <source>
        <strain evidence="2 3">AC40</strain>
    </source>
</reference>
<sequence>MKHLLTVLLLGVALHFPAFAYFEVEGKGIVHLKNGDSKPFTFGFSYTRRDGRNVFIVGKNSLPVQQVPQKYSLALVLHQDSYVWVNDFVDEPLIGFDFEIDGHRLKLYREDGLRERGSYVIEINGVRHHFSRNIGQINFYFKPQGIDRVEPESFIRPRSR</sequence>
<dbReference type="EMBL" id="JAUZVZ010000002">
    <property type="protein sequence ID" value="MDP4535024.1"/>
    <property type="molecule type" value="Genomic_DNA"/>
</dbReference>
<evidence type="ECO:0000313" key="2">
    <source>
        <dbReference type="EMBL" id="MDP4535024.1"/>
    </source>
</evidence>
<keyword evidence="1" id="KW-0732">Signal</keyword>
<evidence type="ECO:0000256" key="1">
    <source>
        <dbReference type="SAM" id="SignalP"/>
    </source>
</evidence>
<gene>
    <name evidence="2" type="ORF">Q3O60_02345</name>
</gene>
<evidence type="ECO:0008006" key="4">
    <source>
        <dbReference type="Google" id="ProtNLM"/>
    </source>
</evidence>
<feature type="signal peptide" evidence="1">
    <location>
        <begin position="1"/>
        <end position="20"/>
    </location>
</feature>
<proteinExistence type="predicted"/>
<protein>
    <recommendedName>
        <fullName evidence="4">DUF2846 domain-containing protein</fullName>
    </recommendedName>
</protein>
<dbReference type="RefSeq" id="WP_305892288.1">
    <property type="nucleotide sequence ID" value="NZ_JAUZVZ010000002.1"/>
</dbReference>
<accession>A0ABT9GVE5</accession>
<dbReference type="Proteomes" id="UP001231616">
    <property type="component" value="Unassembled WGS sequence"/>
</dbReference>
<evidence type="ECO:0000313" key="3">
    <source>
        <dbReference type="Proteomes" id="UP001231616"/>
    </source>
</evidence>
<feature type="chain" id="PRO_5046863951" description="DUF2846 domain-containing protein" evidence="1">
    <location>
        <begin position="21"/>
        <end position="160"/>
    </location>
</feature>
<keyword evidence="3" id="KW-1185">Reference proteome</keyword>
<name>A0ABT9GVE5_9GAMM</name>